<dbReference type="Pfam" id="PF00892">
    <property type="entry name" value="EamA"/>
    <property type="match status" value="2"/>
</dbReference>
<comment type="similarity">
    <text evidence="2">Belongs to the EamA transporter family.</text>
</comment>
<dbReference type="InterPro" id="IPR050638">
    <property type="entry name" value="AA-Vitamin_Transporters"/>
</dbReference>
<evidence type="ECO:0000256" key="4">
    <source>
        <dbReference type="ARBA" id="ARBA00022692"/>
    </source>
</evidence>
<feature type="transmembrane region" description="Helical" evidence="7">
    <location>
        <begin position="250"/>
        <end position="269"/>
    </location>
</feature>
<evidence type="ECO:0000256" key="7">
    <source>
        <dbReference type="SAM" id="Phobius"/>
    </source>
</evidence>
<evidence type="ECO:0000256" key="3">
    <source>
        <dbReference type="ARBA" id="ARBA00022475"/>
    </source>
</evidence>
<comment type="subcellular location">
    <subcellularLocation>
        <location evidence="1">Cell membrane</location>
        <topology evidence="1">Multi-pass membrane protein</topology>
    </subcellularLocation>
</comment>
<feature type="transmembrane region" description="Helical" evidence="7">
    <location>
        <begin position="126"/>
        <end position="146"/>
    </location>
</feature>
<feature type="transmembrane region" description="Helical" evidence="7">
    <location>
        <begin position="99"/>
        <end position="119"/>
    </location>
</feature>
<evidence type="ECO:0000256" key="5">
    <source>
        <dbReference type="ARBA" id="ARBA00022989"/>
    </source>
</evidence>
<feature type="domain" description="EamA" evidence="8">
    <location>
        <begin position="12"/>
        <end position="142"/>
    </location>
</feature>
<proteinExistence type="inferred from homology"/>
<feature type="transmembrane region" description="Helical" evidence="7">
    <location>
        <begin position="220"/>
        <end position="238"/>
    </location>
</feature>
<dbReference type="InterPro" id="IPR000620">
    <property type="entry name" value="EamA_dom"/>
</dbReference>
<keyword evidence="3" id="KW-1003">Cell membrane</keyword>
<evidence type="ECO:0000256" key="1">
    <source>
        <dbReference type="ARBA" id="ARBA00004651"/>
    </source>
</evidence>
<feature type="transmembrane region" description="Helical" evidence="7">
    <location>
        <begin position="12"/>
        <end position="32"/>
    </location>
</feature>
<keyword evidence="4 7" id="KW-0812">Transmembrane</keyword>
<dbReference type="InterPro" id="IPR037185">
    <property type="entry name" value="EmrE-like"/>
</dbReference>
<dbReference type="EMBL" id="JBJOSA010000009">
    <property type="protein sequence ID" value="MFL8937616.1"/>
    <property type="molecule type" value="Genomic_DNA"/>
</dbReference>
<keyword evidence="10" id="KW-1185">Reference proteome</keyword>
<feature type="transmembrane region" description="Helical" evidence="7">
    <location>
        <begin position="70"/>
        <end position="93"/>
    </location>
</feature>
<sequence length="307" mass="33948">MSKNKATVAASIYAAMSISFWGISFVSTKAVVDKIDPYTLLVLRFAIGALFLLTILVVKRYPLTLPLRYAPQLIVLAVLGVFVHQVIQATALITIDASAAGWMISFSPVFTVILSVIFLHEKMTPFRTAGMILAIAGVLMVTGAGSGKGVNFSISIGYVLMLLSTLNWAVYSVLLKRLSIPLPSLLVTFYMSMTGCFLTLPFMIRNRGWENLMLLSQVEWAHILFLGVFVSGIGYWYWGKALEMMDASKVSMFLYLEPLVTLIAAIILLHEKIMFASILGGVIIILGITMVNGQTVSLFQRFLWKRK</sequence>
<dbReference type="PANTHER" id="PTHR32322:SF18">
    <property type="entry name" value="S-ADENOSYLMETHIONINE_S-ADENOSYLHOMOCYSTEINE TRANSPORTER"/>
    <property type="match status" value="1"/>
</dbReference>
<keyword evidence="5 7" id="KW-1133">Transmembrane helix</keyword>
<feature type="transmembrane region" description="Helical" evidence="7">
    <location>
        <begin position="38"/>
        <end position="58"/>
    </location>
</feature>
<feature type="domain" description="EamA" evidence="8">
    <location>
        <begin position="156"/>
        <end position="292"/>
    </location>
</feature>
<dbReference type="Proteomes" id="UP001628668">
    <property type="component" value="Unassembled WGS sequence"/>
</dbReference>
<dbReference type="SUPFAM" id="SSF103481">
    <property type="entry name" value="Multidrug resistance efflux transporter EmrE"/>
    <property type="match status" value="2"/>
</dbReference>
<feature type="transmembrane region" description="Helical" evidence="7">
    <location>
        <begin position="185"/>
        <end position="204"/>
    </location>
</feature>
<feature type="transmembrane region" description="Helical" evidence="7">
    <location>
        <begin position="152"/>
        <end position="173"/>
    </location>
</feature>
<reference evidence="9 10" key="1">
    <citation type="submission" date="2024-12" db="EMBL/GenBank/DDBJ databases">
        <authorList>
            <person name="Li X."/>
            <person name="Zhang D."/>
        </authorList>
    </citation>
    <scope>NUCLEOTIDE SEQUENCE [LARGE SCALE GENOMIC DNA]</scope>
    <source>
        <strain evidence="9 10">JCM19602</strain>
    </source>
</reference>
<evidence type="ECO:0000313" key="10">
    <source>
        <dbReference type="Proteomes" id="UP001628668"/>
    </source>
</evidence>
<protein>
    <submittedName>
        <fullName evidence="9">DMT family transporter</fullName>
    </submittedName>
</protein>
<keyword evidence="6 7" id="KW-0472">Membrane</keyword>
<dbReference type="RefSeq" id="WP_411159796.1">
    <property type="nucleotide sequence ID" value="NZ_JBJOSA010000009.1"/>
</dbReference>
<evidence type="ECO:0000313" key="9">
    <source>
        <dbReference type="EMBL" id="MFL8937616.1"/>
    </source>
</evidence>
<comment type="caution">
    <text evidence="9">The sequence shown here is derived from an EMBL/GenBank/DDBJ whole genome shotgun (WGS) entry which is preliminary data.</text>
</comment>
<evidence type="ECO:0000256" key="2">
    <source>
        <dbReference type="ARBA" id="ARBA00007362"/>
    </source>
</evidence>
<feature type="transmembrane region" description="Helical" evidence="7">
    <location>
        <begin position="275"/>
        <end position="299"/>
    </location>
</feature>
<evidence type="ECO:0000256" key="6">
    <source>
        <dbReference type="ARBA" id="ARBA00023136"/>
    </source>
</evidence>
<accession>A0ABW8VRJ7</accession>
<evidence type="ECO:0000259" key="8">
    <source>
        <dbReference type="Pfam" id="PF00892"/>
    </source>
</evidence>
<gene>
    <name evidence="9" type="ORF">ACKA06_12555</name>
</gene>
<name>A0ABW8VRJ7_9BACI</name>
<organism evidence="9 10">
    <name type="scientific">Rossellomorea oryzaecorticis</name>
    <dbReference type="NCBI Taxonomy" id="1396505"/>
    <lineage>
        <taxon>Bacteria</taxon>
        <taxon>Bacillati</taxon>
        <taxon>Bacillota</taxon>
        <taxon>Bacilli</taxon>
        <taxon>Bacillales</taxon>
        <taxon>Bacillaceae</taxon>
        <taxon>Rossellomorea</taxon>
    </lineage>
</organism>
<dbReference type="PANTHER" id="PTHR32322">
    <property type="entry name" value="INNER MEMBRANE TRANSPORTER"/>
    <property type="match status" value="1"/>
</dbReference>
<dbReference type="Gene3D" id="1.10.3730.20">
    <property type="match status" value="1"/>
</dbReference>